<keyword evidence="1" id="KW-0812">Transmembrane</keyword>
<name>A0AAF5DEI7_STRER</name>
<dbReference type="Proteomes" id="UP000035681">
    <property type="component" value="Unplaced"/>
</dbReference>
<keyword evidence="1" id="KW-0472">Membrane</keyword>
<keyword evidence="1" id="KW-1133">Transmembrane helix</keyword>
<dbReference type="AlphaFoldDB" id="A0AAF5DEI7"/>
<protein>
    <submittedName>
        <fullName evidence="3">Uncharacterized protein</fullName>
    </submittedName>
</protein>
<accession>A0AAF5DEI7</accession>
<proteinExistence type="predicted"/>
<feature type="transmembrane region" description="Helical" evidence="1">
    <location>
        <begin position="241"/>
        <end position="266"/>
    </location>
</feature>
<feature type="transmembrane region" description="Helical" evidence="1">
    <location>
        <begin position="135"/>
        <end position="159"/>
    </location>
</feature>
<reference evidence="3" key="1">
    <citation type="submission" date="2024-02" db="UniProtKB">
        <authorList>
            <consortium name="WormBaseParasite"/>
        </authorList>
    </citation>
    <scope>IDENTIFICATION</scope>
</reference>
<feature type="transmembrane region" description="Helical" evidence="1">
    <location>
        <begin position="212"/>
        <end position="235"/>
    </location>
</feature>
<keyword evidence="2" id="KW-1185">Reference proteome</keyword>
<feature type="transmembrane region" description="Helical" evidence="1">
    <location>
        <begin position="106"/>
        <end position="128"/>
    </location>
</feature>
<feature type="transmembrane region" description="Helical" evidence="1">
    <location>
        <begin position="165"/>
        <end position="191"/>
    </location>
</feature>
<evidence type="ECO:0000313" key="3">
    <source>
        <dbReference type="WBParaSite" id="TCONS_00011380.p1"/>
    </source>
</evidence>
<dbReference type="WBParaSite" id="TCONS_00011380.p1">
    <property type="protein sequence ID" value="TCONS_00011380.p1"/>
    <property type="gene ID" value="XLOC_005728"/>
</dbReference>
<evidence type="ECO:0000313" key="2">
    <source>
        <dbReference type="Proteomes" id="UP000035681"/>
    </source>
</evidence>
<organism evidence="2 3">
    <name type="scientific">Strongyloides stercoralis</name>
    <name type="common">Threadworm</name>
    <dbReference type="NCBI Taxonomy" id="6248"/>
    <lineage>
        <taxon>Eukaryota</taxon>
        <taxon>Metazoa</taxon>
        <taxon>Ecdysozoa</taxon>
        <taxon>Nematoda</taxon>
        <taxon>Chromadorea</taxon>
        <taxon>Rhabditida</taxon>
        <taxon>Tylenchina</taxon>
        <taxon>Panagrolaimomorpha</taxon>
        <taxon>Strongyloidoidea</taxon>
        <taxon>Strongyloididae</taxon>
        <taxon>Strongyloides</taxon>
    </lineage>
</organism>
<evidence type="ECO:0000256" key="1">
    <source>
        <dbReference type="SAM" id="Phobius"/>
    </source>
</evidence>
<sequence>SSCSCFILFLIWITPRRIRITSDKLISIQFKLFSPTSTINGCLEDQLGSKRNSYYLSLISHLTFLNAAREVDRIQNNNPKDQLLSQYFSCIFLLSKLYLYCLNYIYITHSIVSIVLIIVSIVLIYIYITHSIVSIVLMYLFVTILLYCFYCFNIFLIPLFTCICIIFVVTFIVLFCRIFINFVITGGWDLLEYYSSYRKGIQWIQELRWVQYSIFIIIYYLFIVFCIDLLIFFSVSPFQLFSFLFLCGLSVSLWYLMIFLVFYWFLLGIQRFTVYYPYKSVLKLRKL</sequence>